<dbReference type="GO" id="GO:0020037">
    <property type="term" value="F:heme binding"/>
    <property type="evidence" value="ECO:0007669"/>
    <property type="project" value="TreeGrafter"/>
</dbReference>
<dbReference type="Pfam" id="PF03404">
    <property type="entry name" value="Mo-co_dimer"/>
    <property type="match status" value="1"/>
</dbReference>
<dbReference type="PANTHER" id="PTHR19372:SF7">
    <property type="entry name" value="SULFITE OXIDASE, MITOCHONDRIAL"/>
    <property type="match status" value="1"/>
</dbReference>
<dbReference type="InterPro" id="IPR014756">
    <property type="entry name" value="Ig_E-set"/>
</dbReference>
<reference evidence="8 9" key="1">
    <citation type="journal article" date="2014" name="Int. J. Syst. Evol. Microbiol.">
        <title>Complete genome sequence of Corynebacterium casei LMG S-19264T (=DSM 44701T), isolated from a smear-ripened cheese.</title>
        <authorList>
            <consortium name="US DOE Joint Genome Institute (JGI-PGF)"/>
            <person name="Walter F."/>
            <person name="Albersmeier A."/>
            <person name="Kalinowski J."/>
            <person name="Ruckert C."/>
        </authorList>
    </citation>
    <scope>NUCLEOTIDE SEQUENCE [LARGE SCALE GENOMIC DNA]</scope>
    <source>
        <strain evidence="8 9">CGMCC 1.7286</strain>
    </source>
</reference>
<dbReference type="CDD" id="cd02110">
    <property type="entry name" value="SO_family_Moco_dimer"/>
    <property type="match status" value="1"/>
</dbReference>
<evidence type="ECO:0000313" key="8">
    <source>
        <dbReference type="EMBL" id="GGO87937.1"/>
    </source>
</evidence>
<keyword evidence="5" id="KW-1133">Transmembrane helix</keyword>
<evidence type="ECO:0000256" key="1">
    <source>
        <dbReference type="ARBA" id="ARBA00001924"/>
    </source>
</evidence>
<dbReference type="RefSeq" id="WP_188862624.1">
    <property type="nucleotide sequence ID" value="NZ_BMLT01000014.1"/>
</dbReference>
<dbReference type="EMBL" id="BMLT01000014">
    <property type="protein sequence ID" value="GGO87937.1"/>
    <property type="molecule type" value="Genomic_DNA"/>
</dbReference>
<keyword evidence="2" id="KW-0500">Molybdenum</keyword>
<feature type="domain" description="Moybdenum cofactor oxidoreductase dimerisation" evidence="7">
    <location>
        <begin position="315"/>
        <end position="433"/>
    </location>
</feature>
<dbReference type="PRINTS" id="PR00407">
    <property type="entry name" value="EUMOPTERIN"/>
</dbReference>
<dbReference type="GO" id="GO:0006790">
    <property type="term" value="P:sulfur compound metabolic process"/>
    <property type="evidence" value="ECO:0007669"/>
    <property type="project" value="TreeGrafter"/>
</dbReference>
<dbReference type="AlphaFoldDB" id="A0A918DY54"/>
<organism evidence="8 9">
    <name type="scientific">Marinobacterium nitratireducens</name>
    <dbReference type="NCBI Taxonomy" id="518897"/>
    <lineage>
        <taxon>Bacteria</taxon>
        <taxon>Pseudomonadati</taxon>
        <taxon>Pseudomonadota</taxon>
        <taxon>Gammaproteobacteria</taxon>
        <taxon>Oceanospirillales</taxon>
        <taxon>Oceanospirillaceae</taxon>
        <taxon>Marinobacterium</taxon>
    </lineage>
</organism>
<keyword evidence="5" id="KW-0472">Membrane</keyword>
<keyword evidence="5" id="KW-0812">Transmembrane</keyword>
<comment type="caution">
    <text evidence="8">The sequence shown here is derived from an EMBL/GenBank/DDBJ whole genome shotgun (WGS) entry which is preliminary data.</text>
</comment>
<feature type="domain" description="Oxidoreductase molybdopterin-binding" evidence="6">
    <location>
        <begin position="114"/>
        <end position="287"/>
    </location>
</feature>
<comment type="cofactor">
    <cofactor evidence="1">
        <name>Mo-molybdopterin</name>
        <dbReference type="ChEBI" id="CHEBI:71302"/>
    </cofactor>
</comment>
<dbReference type="Gene3D" id="2.60.40.650">
    <property type="match status" value="1"/>
</dbReference>
<dbReference type="Gene3D" id="3.90.420.10">
    <property type="entry name" value="Oxidoreductase, molybdopterin-binding domain"/>
    <property type="match status" value="1"/>
</dbReference>
<evidence type="ECO:0000256" key="5">
    <source>
        <dbReference type="SAM" id="Phobius"/>
    </source>
</evidence>
<evidence type="ECO:0000259" key="6">
    <source>
        <dbReference type="Pfam" id="PF00174"/>
    </source>
</evidence>
<dbReference type="InterPro" id="IPR036374">
    <property type="entry name" value="OxRdtase_Mopterin-bd_sf"/>
</dbReference>
<evidence type="ECO:0000259" key="7">
    <source>
        <dbReference type="Pfam" id="PF03404"/>
    </source>
</evidence>
<feature type="transmembrane region" description="Helical" evidence="5">
    <location>
        <begin position="36"/>
        <end position="57"/>
    </location>
</feature>
<dbReference type="GO" id="GO:0008482">
    <property type="term" value="F:sulfite oxidase activity"/>
    <property type="evidence" value="ECO:0007669"/>
    <property type="project" value="TreeGrafter"/>
</dbReference>
<proteinExistence type="predicted"/>
<accession>A0A918DY54</accession>
<gene>
    <name evidence="8" type="ORF">GCM10011348_42270</name>
</gene>
<dbReference type="Proteomes" id="UP000599578">
    <property type="component" value="Unassembled WGS sequence"/>
</dbReference>
<dbReference type="SUPFAM" id="SSF56524">
    <property type="entry name" value="Oxidoreductase molybdopterin-binding domain"/>
    <property type="match status" value="1"/>
</dbReference>
<keyword evidence="3" id="KW-0479">Metal-binding</keyword>
<name>A0A918DY54_9GAMM</name>
<keyword evidence="9" id="KW-1185">Reference proteome</keyword>
<sequence length="434" mass="47607">MKNKKIGIHRLYQQDPQRADWEVFGRRAHPSTRRGFISGLGRMSALVGGAIVFHRFMPEGLIPAALAETASPFQIPGKDGLTVLNDRPLNAETPAHLLNDDITPAERLFIRNNGATPTDIDLAAWTLAIGGESVREAKSYTLDELKQRFTAVDLQLTLECGGNGRAGFYPPASGNQWTYGAVGCPQWNGIRLRDVLEDCGIKDDAVYIGYYGADTHLSGDPNKDTISRGVPMAKALEDESMIAWGLNGQPLPLENGYPLRLVIGGWPGSTSGKWLNRIVIRNQVHDGTKMTGHSYRVPCEPVAPGTEVPAEGMCIIESMPVKSLITSPRSGVQHSLGEKLKLHGHAWAGDRSVKELHISIDFGQTWQTATLQPAANRLAWQNWDHEVEFPQPGYYEVWARAVDDLGVSQPMVLPGWNPRGYLNNSAHRIAVTVA</sequence>
<keyword evidence="4" id="KW-0560">Oxidoreductase</keyword>
<dbReference type="SUPFAM" id="SSF81296">
    <property type="entry name" value="E set domains"/>
    <property type="match status" value="1"/>
</dbReference>
<dbReference type="PANTHER" id="PTHR19372">
    <property type="entry name" value="SULFITE REDUCTASE"/>
    <property type="match status" value="1"/>
</dbReference>
<evidence type="ECO:0000256" key="3">
    <source>
        <dbReference type="ARBA" id="ARBA00022723"/>
    </source>
</evidence>
<dbReference type="GO" id="GO:0030151">
    <property type="term" value="F:molybdenum ion binding"/>
    <property type="evidence" value="ECO:0007669"/>
    <property type="project" value="InterPro"/>
</dbReference>
<dbReference type="InterPro" id="IPR008335">
    <property type="entry name" value="Mopterin_OxRdtase_euk"/>
</dbReference>
<dbReference type="GO" id="GO:0043546">
    <property type="term" value="F:molybdopterin cofactor binding"/>
    <property type="evidence" value="ECO:0007669"/>
    <property type="project" value="TreeGrafter"/>
</dbReference>
<evidence type="ECO:0000256" key="4">
    <source>
        <dbReference type="ARBA" id="ARBA00023002"/>
    </source>
</evidence>
<protein>
    <submittedName>
        <fullName evidence="8">Molybdopterin containing oxidoreductase</fullName>
    </submittedName>
</protein>
<dbReference type="InterPro" id="IPR005066">
    <property type="entry name" value="MoCF_OxRdtse_dimer"/>
</dbReference>
<dbReference type="Pfam" id="PF00174">
    <property type="entry name" value="Oxidored_molyb"/>
    <property type="match status" value="1"/>
</dbReference>
<evidence type="ECO:0000313" key="9">
    <source>
        <dbReference type="Proteomes" id="UP000599578"/>
    </source>
</evidence>
<dbReference type="InterPro" id="IPR000572">
    <property type="entry name" value="OxRdtase_Mopterin-bd_dom"/>
</dbReference>
<evidence type="ECO:0000256" key="2">
    <source>
        <dbReference type="ARBA" id="ARBA00022505"/>
    </source>
</evidence>